<evidence type="ECO:0000313" key="1">
    <source>
        <dbReference type="EMBL" id="GBP03496.1"/>
    </source>
</evidence>
<name>A0A4C1SNK6_EUMVA</name>
<evidence type="ECO:0000313" key="2">
    <source>
        <dbReference type="Proteomes" id="UP000299102"/>
    </source>
</evidence>
<accession>A0A4C1SNK6</accession>
<evidence type="ECO:0008006" key="3">
    <source>
        <dbReference type="Google" id="ProtNLM"/>
    </source>
</evidence>
<dbReference type="OrthoDB" id="10017160at2759"/>
<dbReference type="Proteomes" id="UP000299102">
    <property type="component" value="Unassembled WGS sequence"/>
</dbReference>
<organism evidence="1 2">
    <name type="scientific">Eumeta variegata</name>
    <name type="common">Bagworm moth</name>
    <name type="synonym">Eumeta japonica</name>
    <dbReference type="NCBI Taxonomy" id="151549"/>
    <lineage>
        <taxon>Eukaryota</taxon>
        <taxon>Metazoa</taxon>
        <taxon>Ecdysozoa</taxon>
        <taxon>Arthropoda</taxon>
        <taxon>Hexapoda</taxon>
        <taxon>Insecta</taxon>
        <taxon>Pterygota</taxon>
        <taxon>Neoptera</taxon>
        <taxon>Endopterygota</taxon>
        <taxon>Lepidoptera</taxon>
        <taxon>Glossata</taxon>
        <taxon>Ditrysia</taxon>
        <taxon>Tineoidea</taxon>
        <taxon>Psychidae</taxon>
        <taxon>Oiketicinae</taxon>
        <taxon>Eumeta</taxon>
    </lineage>
</organism>
<protein>
    <recommendedName>
        <fullName evidence="3">Mariner Mos1 transposase</fullName>
    </recommendedName>
</protein>
<dbReference type="AlphaFoldDB" id="A0A4C1SNK6"/>
<dbReference type="GO" id="GO:0003676">
    <property type="term" value="F:nucleic acid binding"/>
    <property type="evidence" value="ECO:0007669"/>
    <property type="project" value="InterPro"/>
</dbReference>
<dbReference type="Gene3D" id="3.30.420.10">
    <property type="entry name" value="Ribonuclease H-like superfamily/Ribonuclease H"/>
    <property type="match status" value="1"/>
</dbReference>
<reference evidence="1 2" key="1">
    <citation type="journal article" date="2019" name="Commun. Biol.">
        <title>The bagworm genome reveals a unique fibroin gene that provides high tensile strength.</title>
        <authorList>
            <person name="Kono N."/>
            <person name="Nakamura H."/>
            <person name="Ohtoshi R."/>
            <person name="Tomita M."/>
            <person name="Numata K."/>
            <person name="Arakawa K."/>
        </authorList>
    </citation>
    <scope>NUCLEOTIDE SEQUENCE [LARGE SCALE GENOMIC DNA]</scope>
</reference>
<comment type="caution">
    <text evidence="1">The sequence shown here is derived from an EMBL/GenBank/DDBJ whole genome shotgun (WGS) entry which is preliminary data.</text>
</comment>
<gene>
    <name evidence="1" type="ORF">EVAR_21777_1</name>
</gene>
<sequence length="100" mass="11618">MQRFAGADSNAVYYVVICDESKIYYYDAKMKRQSTQWVFPFKELPTKVKRSRNVGKKMVASFFGMTGDNRPDNDKRNTNHDVSLNVRSSGMAFSDRRVFD</sequence>
<dbReference type="InterPro" id="IPR036397">
    <property type="entry name" value="RNaseH_sf"/>
</dbReference>
<dbReference type="EMBL" id="BGZK01003662">
    <property type="protein sequence ID" value="GBP03496.1"/>
    <property type="molecule type" value="Genomic_DNA"/>
</dbReference>
<proteinExistence type="predicted"/>
<keyword evidence="2" id="KW-1185">Reference proteome</keyword>